<feature type="compositionally biased region" description="Basic residues" evidence="10">
    <location>
        <begin position="1490"/>
        <end position="1504"/>
    </location>
</feature>
<comment type="caution">
    <text evidence="14">The sequence shown here is derived from an EMBL/GenBank/DDBJ whole genome shotgun (WGS) entry which is preliminary data.</text>
</comment>
<dbReference type="SUPFAM" id="SSF48726">
    <property type="entry name" value="Immunoglobulin"/>
    <property type="match status" value="6"/>
</dbReference>
<dbReference type="InterPro" id="IPR050504">
    <property type="entry name" value="IgSF_BTN/MOG"/>
</dbReference>
<comment type="subcellular location">
    <subcellularLocation>
        <location evidence="1">Membrane</location>
        <topology evidence="1">Single-pass type I membrane protein</topology>
    </subcellularLocation>
</comment>
<dbReference type="InterPro" id="IPR006574">
    <property type="entry name" value="PRY"/>
</dbReference>
<dbReference type="PROSITE" id="PS50188">
    <property type="entry name" value="B302_SPRY"/>
    <property type="match status" value="4"/>
</dbReference>
<dbReference type="InterPro" id="IPR036179">
    <property type="entry name" value="Ig-like_dom_sf"/>
</dbReference>
<dbReference type="SMART" id="SM00408">
    <property type="entry name" value="IGc2"/>
    <property type="match status" value="5"/>
</dbReference>
<feature type="compositionally biased region" description="Pro residues" evidence="10">
    <location>
        <begin position="1691"/>
        <end position="1702"/>
    </location>
</feature>
<proteinExistence type="inferred from homology"/>
<evidence type="ECO:0000256" key="8">
    <source>
        <dbReference type="ARBA" id="ARBA00023180"/>
    </source>
</evidence>
<feature type="region of interest" description="Disordered" evidence="10">
    <location>
        <begin position="1651"/>
        <end position="1702"/>
    </location>
</feature>
<dbReference type="Pfam" id="PF07686">
    <property type="entry name" value="V-set"/>
    <property type="match status" value="5"/>
</dbReference>
<evidence type="ECO:0000313" key="15">
    <source>
        <dbReference type="Proteomes" id="UP000579812"/>
    </source>
</evidence>
<feature type="domain" description="Ig-like" evidence="13">
    <location>
        <begin position="1"/>
        <end position="111"/>
    </location>
</feature>
<evidence type="ECO:0000256" key="7">
    <source>
        <dbReference type="ARBA" id="ARBA00023157"/>
    </source>
</evidence>
<feature type="transmembrane region" description="Helical" evidence="11">
    <location>
        <begin position="416"/>
        <end position="435"/>
    </location>
</feature>
<evidence type="ECO:0000313" key="14">
    <source>
        <dbReference type="EMBL" id="KAF4111724.1"/>
    </source>
</evidence>
<keyword evidence="9" id="KW-0393">Immunoglobulin domain</keyword>
<comment type="similarity">
    <text evidence="2">Belongs to the immunoglobulin superfamily. BTN/MOG family.</text>
</comment>
<feature type="compositionally biased region" description="Low complexity" evidence="10">
    <location>
        <begin position="1457"/>
        <end position="1473"/>
    </location>
</feature>
<feature type="domain" description="B30.2/SPRY" evidence="12">
    <location>
        <begin position="185"/>
        <end position="383"/>
    </location>
</feature>
<evidence type="ECO:0000256" key="5">
    <source>
        <dbReference type="ARBA" id="ARBA00022989"/>
    </source>
</evidence>
<feature type="domain" description="Ig-like" evidence="13">
    <location>
        <begin position="1906"/>
        <end position="2023"/>
    </location>
</feature>
<dbReference type="InterPro" id="IPR043136">
    <property type="entry name" value="B30.2/SPRY_sf"/>
</dbReference>
<feature type="domain" description="B30.2/SPRY" evidence="12">
    <location>
        <begin position="965"/>
        <end position="1158"/>
    </location>
</feature>
<feature type="compositionally biased region" description="Low complexity" evidence="10">
    <location>
        <begin position="1655"/>
        <end position="1666"/>
    </location>
</feature>
<dbReference type="FunFam" id="2.60.40.10:FF:000142">
    <property type="entry name" value="V-set domain-containing T-cell activation inhibitor 1"/>
    <property type="match status" value="5"/>
</dbReference>
<feature type="domain" description="Ig-like" evidence="13">
    <location>
        <begin position="439"/>
        <end position="557"/>
    </location>
</feature>
<dbReference type="SMART" id="SM00449">
    <property type="entry name" value="SPRY"/>
    <property type="match status" value="4"/>
</dbReference>
<feature type="domain" description="B30.2/SPRY" evidence="12">
    <location>
        <begin position="2203"/>
        <end position="2399"/>
    </location>
</feature>
<dbReference type="EMBL" id="JAAMOB010000007">
    <property type="protein sequence ID" value="KAF4111724.1"/>
    <property type="molecule type" value="Genomic_DNA"/>
</dbReference>
<dbReference type="InterPro" id="IPR007110">
    <property type="entry name" value="Ig-like_dom"/>
</dbReference>
<feature type="compositionally biased region" description="Low complexity" evidence="10">
    <location>
        <begin position="1814"/>
        <end position="1830"/>
    </location>
</feature>
<keyword evidence="7" id="KW-1015">Disulfide bond</keyword>
<feature type="domain" description="B30.2/SPRY" evidence="12">
    <location>
        <begin position="604"/>
        <end position="801"/>
    </location>
</feature>
<evidence type="ECO:0000256" key="11">
    <source>
        <dbReference type="SAM" id="Phobius"/>
    </source>
</evidence>
<feature type="region of interest" description="Disordered" evidence="10">
    <location>
        <begin position="1746"/>
        <end position="1765"/>
    </location>
</feature>
<evidence type="ECO:0000256" key="2">
    <source>
        <dbReference type="ARBA" id="ARBA00007591"/>
    </source>
</evidence>
<feature type="region of interest" description="Disordered" evidence="10">
    <location>
        <begin position="1592"/>
        <end position="1630"/>
    </location>
</feature>
<dbReference type="InterPro" id="IPR053896">
    <property type="entry name" value="BTN3A2-like_Ig-C"/>
</dbReference>
<dbReference type="PRINTS" id="PR01407">
    <property type="entry name" value="BUTYPHLNCDUF"/>
</dbReference>
<evidence type="ECO:0000256" key="3">
    <source>
        <dbReference type="ARBA" id="ARBA00022692"/>
    </source>
</evidence>
<keyword evidence="8" id="KW-0325">Glycoprotein</keyword>
<evidence type="ECO:0000256" key="10">
    <source>
        <dbReference type="SAM" id="MobiDB-lite"/>
    </source>
</evidence>
<feature type="transmembrane region" description="Helical" evidence="11">
    <location>
        <begin position="2132"/>
        <end position="2153"/>
    </location>
</feature>
<feature type="compositionally biased region" description="Pro residues" evidence="10">
    <location>
        <begin position="1608"/>
        <end position="1617"/>
    </location>
</feature>
<dbReference type="GO" id="GO:0050852">
    <property type="term" value="P:T cell receptor signaling pathway"/>
    <property type="evidence" value="ECO:0007669"/>
    <property type="project" value="TreeGrafter"/>
</dbReference>
<feature type="domain" description="Ig-like" evidence="13">
    <location>
        <begin position="1167"/>
        <end position="1288"/>
    </location>
</feature>
<gene>
    <name evidence="14" type="ORF">G5714_008755</name>
</gene>
<feature type="domain" description="Ig-like" evidence="13">
    <location>
        <begin position="789"/>
        <end position="927"/>
    </location>
</feature>
<feature type="domain" description="Ig-like" evidence="13">
    <location>
        <begin position="2031"/>
        <end position="2111"/>
    </location>
</feature>
<evidence type="ECO:0000256" key="9">
    <source>
        <dbReference type="ARBA" id="ARBA00023319"/>
    </source>
</evidence>
<reference evidence="14 15" key="1">
    <citation type="submission" date="2020-04" db="EMBL/GenBank/DDBJ databases">
        <title>Chromosome-level genome assembly of a cyprinid fish Onychostoma macrolepis by integration of Nanopore Sequencing, Bionano and Hi-C technology.</title>
        <authorList>
            <person name="Wang D."/>
        </authorList>
    </citation>
    <scope>NUCLEOTIDE SEQUENCE [LARGE SCALE GENOMIC DNA]</scope>
    <source>
        <strain evidence="14">SWU-2019</strain>
        <tissue evidence="14">Muscle</tissue>
    </source>
</reference>
<dbReference type="GO" id="GO:0001817">
    <property type="term" value="P:regulation of cytokine production"/>
    <property type="evidence" value="ECO:0007669"/>
    <property type="project" value="TreeGrafter"/>
</dbReference>
<dbReference type="GO" id="GO:1903037">
    <property type="term" value="P:regulation of leukocyte cell-cell adhesion"/>
    <property type="evidence" value="ECO:0007669"/>
    <property type="project" value="UniProtKB-ARBA"/>
</dbReference>
<dbReference type="InterPro" id="IPR003598">
    <property type="entry name" value="Ig_sub2"/>
</dbReference>
<evidence type="ECO:0000256" key="4">
    <source>
        <dbReference type="ARBA" id="ARBA00022729"/>
    </source>
</evidence>
<dbReference type="InterPro" id="IPR003599">
    <property type="entry name" value="Ig_sub"/>
</dbReference>
<keyword evidence="4" id="KW-0732">Signal</keyword>
<dbReference type="InterPro" id="IPR013320">
    <property type="entry name" value="ConA-like_dom_sf"/>
</dbReference>
<organism evidence="14 15">
    <name type="scientific">Onychostoma macrolepis</name>
    <dbReference type="NCBI Taxonomy" id="369639"/>
    <lineage>
        <taxon>Eukaryota</taxon>
        <taxon>Metazoa</taxon>
        <taxon>Chordata</taxon>
        <taxon>Craniata</taxon>
        <taxon>Vertebrata</taxon>
        <taxon>Euteleostomi</taxon>
        <taxon>Actinopterygii</taxon>
        <taxon>Neopterygii</taxon>
        <taxon>Teleostei</taxon>
        <taxon>Ostariophysi</taxon>
        <taxon>Cypriniformes</taxon>
        <taxon>Cyprinidae</taxon>
        <taxon>Acrossocheilinae</taxon>
        <taxon>Onychostoma</taxon>
    </lineage>
</organism>
<feature type="compositionally biased region" description="Basic residues" evidence="10">
    <location>
        <begin position="1514"/>
        <end position="1552"/>
    </location>
</feature>
<dbReference type="Gene3D" id="2.60.120.920">
    <property type="match status" value="5"/>
</dbReference>
<feature type="transmembrane region" description="Helical" evidence="11">
    <location>
        <begin position="574"/>
        <end position="593"/>
    </location>
</feature>
<name>A0A7J6CXE2_9TELE</name>
<feature type="transmembrane region" description="Helical" evidence="11">
    <location>
        <begin position="129"/>
        <end position="148"/>
    </location>
</feature>
<dbReference type="SMART" id="SM00406">
    <property type="entry name" value="IGv"/>
    <property type="match status" value="5"/>
</dbReference>
<dbReference type="InterPro" id="IPR013783">
    <property type="entry name" value="Ig-like_fold"/>
</dbReference>
<accession>A0A7J6CXE2</accession>
<dbReference type="SMART" id="SM00409">
    <property type="entry name" value="IG"/>
    <property type="match status" value="5"/>
</dbReference>
<feature type="transmembrane region" description="Helical" evidence="11">
    <location>
        <begin position="935"/>
        <end position="954"/>
    </location>
</feature>
<sequence>MVPADPVEAHVGSSVILSCWISPPENAEALEIRWYRHDFNNPVLLYNHGKIQDTQEESYRNRSALKPWSDQSGGLKDGDVSLRLEKLRVQDEGPFHCYVSGDTVYDSREIALKITDSSDSSDPSGPWKALFFSVLICALLGLVGLILYRYRHKLTGQKPAKESCEEETMEKLAKEDCEKTMKKLTKEVVGEDADIEELRKYADQKFGIDRQHAYPNLTISQDSKSMRDHPGYNHTGEAFPYKLCAFGAQKYSSGRHYWEVMLVQKNAPPKNYWLIGVMKDENVAVKKKLALTPSNGYWFLCLEGQNGIYSNTDPQVKLSLTPRPEQLGVLLDYDDGQLSFYNVTERKHLLTISSRFSGSVVPLFNPGVGDPSPLKILDCPKAVKSAAKSSQPFLSPDSTPAKSSTSNTSKANRNTIFVSGMLSIIIIALLLNLLVETSESFTVVVPADPVEAHVGSSVILPCWISPPETAEALEIRWYRHDFNNPVLLYNHGKIQDIQECFRNRTSLSLRSDQSGGLKDGDVSLRLEKLTFQDEGPFHCYASGESSYGSKVVDLKITERSSVSDPADPSGPWKALFFTLLIFTLLGLVGLILYRYRHKLTGKKQPLAIVGDAIIEELRKHAVEISIDRERSHPDLTVSKDCKIVRDGPEYNHTGEGFPYELCAFGAQRFTSGRHYWEVDLTRDNTPPKHYWLIGVVKEGSFTSKHRSAVTPSAGFWFLCSDGPHGFHTNTDQSIILSLTPRPERLGVLLDYDDGQLSFYNVTERKHLLTISSRFSGSVVPLFNPGVGDPSMSSIIIITLLVNLLIEASESFTVVVPADPVVAHVGSSVILSCWISPPENAEALEIRWYRHDFNNPVLLYNHGKIQDVQECFRNRTSLTLRSDQSGGLKDGDVSLRLEKLTFQDEGPFHCYASGDTVYDSKVVDLKITDPSGPWKALFFSVLICALLGLVGLILYKYRHKLTGKKPADEICEEEVLEKLAKEDCEETMAKLAKEGDINIDELRKHAVEISIDSERLHPDLILTKDYKIVRDGPGYNHTGDEFPYELCAFGAQRFTSGRHYWEVDLTRDNTPTKHYWLIDGPNGFHTNTDPPVKLSLTPRPERLGVLLDYDDGQLSFYNVTERKHLLTISSRFSGSVVPLFNPGVGDESPLKILDCPEPVESAADYSQPLLMLFTVVVPADPVEAHVGSSVILSCWISLPETAEALEIRWYRHDFNKPVLLYNHGKIQDVQECFRNRTSLSLRSDQSGGLKDGDVSLRLEKLTFQDEGPFHCYVSGDTVYDSKVVDLKITGYTIHRCGLDCRPKWHYHCIHCNSMLLRKPDFMKHLSFCKGKHPATTTTVPAPTTPIVPAPTTPTAPAPTTPTVQLQLLPPFQLQLLPPFQLQLLPPLQLQLLPPFQLQLLPPFQLQLLPPFQLQLLPPFQLQLLPPFQLQLLPSLQLQLLPPSSSNYSHRSSSKYSHRSSSNYSHRSSSNYSHRSSSKYSHRSSSNYSHRSSSKYFHRSSSKYSHRSSSNYSHRSSSKYFHRSSSKYSHRSSSKYSHRSSSKYSHRSSSKYSHRPAPTTPIVPAPSTPIVPAQVLPPFQLKYSHHSSSKYFHRSSSKYSHRSSSSTPIIPAPTTPIVPAPSTSTVPAPSTPIVPAPTTPIVPAPSTPIVPAPTTPIAPALSTSTVPAPSTPTAPAPTTPIVPAPSTSTVPAPSTPTVPAPSTPTVPAQVLPPFQLQVLPPFQLQLLPSFQLQVLPSFQLKYSHRSSSSTPIIPAPSTSTVPAPSTPTVPAQVLPSFQLQLLPSFQLQVLPPFQLKYSHRSSSNYSHRSSSKYSHRSSSNYSHRSSSNYSHRSSSKYFHRSSSNNLHCASHPEIRAPDSGPRHDPDSGYCLLFGIYALCKRMESYTGPTGMLSIIITLLVNLLIETSESFTVVVPADPVVAHVGSSVILSCWISPPENAEALEIRWYRHDFNNPVLLYNHGKIQDVQDELYRNRSALKPRSDQSGGLKDGDVSLRLEKLTLQDEGSFRCYVSGENAYGSEEVVLKVTALGSTPVLFPQPLDDGRVNISCRSSGWHPEPSVTWTSDDGRVLRPGGSSHSRGADGMFSVHSWTAVSRSDAQLVSCSLSLRTGELKDGRLNIQGIMPSDSSGSSGPWKALFLTFIISALLGLVGLILYKYRHKLTGKKPAKEICEEETMDKRTIEDCEEGALEKLRKEDCEERTLGKLRKEVVGDVDIEELRKHAVEITIDREHVHKDLMVTKDCKMVRDHPEYNHTDEGFPYQLCAFGAQRFTSGRHYWEVDLEQINTPPKHYWLIGVVKEGNFSVKHRSAVTPSAGFWFLCSDGPNGIYSNTDPPVKLSLTPRPERLGVLLDYDDGQLSFYNVTERKHLLTISSRFSGSVVPLFNPGVRSWVKIIDCLKPSE</sequence>
<dbReference type="PANTHER" id="PTHR24100">
    <property type="entry name" value="BUTYROPHILIN"/>
    <property type="match status" value="1"/>
</dbReference>
<dbReference type="InterPro" id="IPR003879">
    <property type="entry name" value="Butyrophylin_SPRY"/>
</dbReference>
<dbReference type="PROSITE" id="PS50835">
    <property type="entry name" value="IG_LIKE"/>
    <property type="match status" value="6"/>
</dbReference>
<dbReference type="InterPro" id="IPR013106">
    <property type="entry name" value="Ig_V-set"/>
</dbReference>
<dbReference type="Pfam" id="PF00622">
    <property type="entry name" value="SPRY"/>
    <property type="match status" value="4"/>
</dbReference>
<evidence type="ECO:0000256" key="6">
    <source>
        <dbReference type="ARBA" id="ARBA00023136"/>
    </source>
</evidence>
<dbReference type="Proteomes" id="UP000579812">
    <property type="component" value="Unassembled WGS sequence"/>
</dbReference>
<dbReference type="Pfam" id="PF22705">
    <property type="entry name" value="C2-set_3"/>
    <property type="match status" value="1"/>
</dbReference>
<evidence type="ECO:0000259" key="13">
    <source>
        <dbReference type="PROSITE" id="PS50835"/>
    </source>
</evidence>
<dbReference type="InterPro" id="IPR003877">
    <property type="entry name" value="SPRY_dom"/>
</dbReference>
<dbReference type="GO" id="GO:0050863">
    <property type="term" value="P:regulation of T cell activation"/>
    <property type="evidence" value="ECO:0007669"/>
    <property type="project" value="UniProtKB-ARBA"/>
</dbReference>
<protein>
    <submittedName>
        <fullName evidence="14">Uncharacterized protein</fullName>
    </submittedName>
</protein>
<feature type="compositionally biased region" description="Low complexity" evidence="10">
    <location>
        <begin position="1797"/>
        <end position="1806"/>
    </location>
</feature>
<feature type="region of interest" description="Disordered" evidence="10">
    <location>
        <begin position="390"/>
        <end position="409"/>
    </location>
</feature>
<dbReference type="GO" id="GO:0009897">
    <property type="term" value="C:external side of plasma membrane"/>
    <property type="evidence" value="ECO:0007669"/>
    <property type="project" value="TreeGrafter"/>
</dbReference>
<dbReference type="InterPro" id="IPR001870">
    <property type="entry name" value="B30.2/SPRY"/>
</dbReference>
<evidence type="ECO:0000259" key="12">
    <source>
        <dbReference type="PROSITE" id="PS50188"/>
    </source>
</evidence>
<feature type="region of interest" description="Disordered" evidence="10">
    <location>
        <begin position="1797"/>
        <end position="1836"/>
    </location>
</feature>
<dbReference type="Gene3D" id="2.60.40.10">
    <property type="entry name" value="Immunoglobulins"/>
    <property type="match status" value="6"/>
</dbReference>
<dbReference type="GO" id="GO:0005102">
    <property type="term" value="F:signaling receptor binding"/>
    <property type="evidence" value="ECO:0007669"/>
    <property type="project" value="TreeGrafter"/>
</dbReference>
<feature type="compositionally biased region" description="Pro residues" evidence="10">
    <location>
        <begin position="1667"/>
        <end position="1681"/>
    </location>
</feature>
<evidence type="ECO:0000256" key="1">
    <source>
        <dbReference type="ARBA" id="ARBA00004479"/>
    </source>
</evidence>
<dbReference type="SMART" id="SM00589">
    <property type="entry name" value="PRY"/>
    <property type="match status" value="4"/>
</dbReference>
<dbReference type="SUPFAM" id="SSF49899">
    <property type="entry name" value="Concanavalin A-like lectins/glucanases"/>
    <property type="match status" value="4"/>
</dbReference>
<keyword evidence="15" id="KW-1185">Reference proteome</keyword>
<keyword evidence="6 11" id="KW-0472">Membrane</keyword>
<keyword evidence="3 11" id="KW-0812">Transmembrane</keyword>
<keyword evidence="5 11" id="KW-1133">Transmembrane helix</keyword>
<dbReference type="PANTHER" id="PTHR24100:SF149">
    <property type="entry name" value="BG-LIKE ANTIGEN 1-RELATED"/>
    <property type="match status" value="1"/>
</dbReference>
<feature type="region of interest" description="Disordered" evidence="10">
    <location>
        <begin position="1445"/>
        <end position="1564"/>
    </location>
</feature>